<evidence type="ECO:0000256" key="1">
    <source>
        <dbReference type="SAM" id="MobiDB-lite"/>
    </source>
</evidence>
<dbReference type="AlphaFoldDB" id="A0A448WB87"/>
<evidence type="ECO:0000313" key="3">
    <source>
        <dbReference type="Proteomes" id="UP000784294"/>
    </source>
</evidence>
<comment type="caution">
    <text evidence="2">The sequence shown here is derived from an EMBL/GenBank/DDBJ whole genome shotgun (WGS) entry which is preliminary data.</text>
</comment>
<proteinExistence type="predicted"/>
<dbReference type="EMBL" id="CAAALY010001860">
    <property type="protein sequence ID" value="VEL07487.1"/>
    <property type="molecule type" value="Genomic_DNA"/>
</dbReference>
<gene>
    <name evidence="2" type="ORF">PXEA_LOCUS927</name>
</gene>
<name>A0A448WB87_9PLAT</name>
<organism evidence="2 3">
    <name type="scientific">Protopolystoma xenopodis</name>
    <dbReference type="NCBI Taxonomy" id="117903"/>
    <lineage>
        <taxon>Eukaryota</taxon>
        <taxon>Metazoa</taxon>
        <taxon>Spiralia</taxon>
        <taxon>Lophotrochozoa</taxon>
        <taxon>Platyhelminthes</taxon>
        <taxon>Monogenea</taxon>
        <taxon>Polyopisthocotylea</taxon>
        <taxon>Polystomatidea</taxon>
        <taxon>Polystomatidae</taxon>
        <taxon>Protopolystoma</taxon>
    </lineage>
</organism>
<reference evidence="2" key="1">
    <citation type="submission" date="2018-11" db="EMBL/GenBank/DDBJ databases">
        <authorList>
            <consortium name="Pathogen Informatics"/>
        </authorList>
    </citation>
    <scope>NUCLEOTIDE SEQUENCE</scope>
</reference>
<protein>
    <submittedName>
        <fullName evidence="2">Uncharacterized protein</fullName>
    </submittedName>
</protein>
<sequence>MCEGSSDSKRPRGDFDALFCRIAWLHFVARRAGFVLFLVSLPVADRSRGGPLLRRAIDACRRRRSDSTLSEPSTGTKARRPSVLRSRPHSFSLLHSPGLSLLRSSPPARLLIRPSALVSALGLVRSPPPRVATTPVALIVSLSASVARL</sequence>
<feature type="region of interest" description="Disordered" evidence="1">
    <location>
        <begin position="64"/>
        <end position="83"/>
    </location>
</feature>
<accession>A0A448WB87</accession>
<evidence type="ECO:0000313" key="2">
    <source>
        <dbReference type="EMBL" id="VEL07487.1"/>
    </source>
</evidence>
<keyword evidence="3" id="KW-1185">Reference proteome</keyword>
<dbReference type="Proteomes" id="UP000784294">
    <property type="component" value="Unassembled WGS sequence"/>
</dbReference>